<proteinExistence type="predicted"/>
<evidence type="ECO:0000313" key="3">
    <source>
        <dbReference type="EMBL" id="GFR63658.1"/>
    </source>
</evidence>
<feature type="chain" id="PRO_5043349130" evidence="2">
    <location>
        <begin position="23"/>
        <end position="216"/>
    </location>
</feature>
<evidence type="ECO:0000313" key="4">
    <source>
        <dbReference type="Proteomes" id="UP000762676"/>
    </source>
</evidence>
<feature type="non-terminal residue" evidence="3">
    <location>
        <position position="216"/>
    </location>
</feature>
<reference evidence="3 4" key="1">
    <citation type="journal article" date="2021" name="Elife">
        <title>Chloroplast acquisition without the gene transfer in kleptoplastic sea slugs, Plakobranchus ocellatus.</title>
        <authorList>
            <person name="Maeda T."/>
            <person name="Takahashi S."/>
            <person name="Yoshida T."/>
            <person name="Shimamura S."/>
            <person name="Takaki Y."/>
            <person name="Nagai Y."/>
            <person name="Toyoda A."/>
            <person name="Suzuki Y."/>
            <person name="Arimoto A."/>
            <person name="Ishii H."/>
            <person name="Satoh N."/>
            <person name="Nishiyama T."/>
            <person name="Hasebe M."/>
            <person name="Maruyama T."/>
            <person name="Minagawa J."/>
            <person name="Obokata J."/>
            <person name="Shigenobu S."/>
        </authorList>
    </citation>
    <scope>NUCLEOTIDE SEQUENCE [LARGE SCALE GENOMIC DNA]</scope>
</reference>
<keyword evidence="2" id="KW-0732">Signal</keyword>
<accession>A0AAV4ERQ1</accession>
<gene>
    <name evidence="3" type="ORF">ElyMa_000162400</name>
</gene>
<dbReference type="Proteomes" id="UP000762676">
    <property type="component" value="Unassembled WGS sequence"/>
</dbReference>
<protein>
    <submittedName>
        <fullName evidence="3">Transport protein Sec16A</fullName>
    </submittedName>
</protein>
<dbReference type="GO" id="GO:0007030">
    <property type="term" value="P:Golgi organization"/>
    <property type="evidence" value="ECO:0007669"/>
    <property type="project" value="TreeGrafter"/>
</dbReference>
<dbReference type="GO" id="GO:0070971">
    <property type="term" value="C:endoplasmic reticulum exit site"/>
    <property type="evidence" value="ECO:0007669"/>
    <property type="project" value="TreeGrafter"/>
</dbReference>
<comment type="caution">
    <text evidence="3">The sequence shown here is derived from an EMBL/GenBank/DDBJ whole genome shotgun (WGS) entry which is preliminary data.</text>
</comment>
<feature type="signal peptide" evidence="2">
    <location>
        <begin position="1"/>
        <end position="22"/>
    </location>
</feature>
<dbReference type="PANTHER" id="PTHR13402:SF6">
    <property type="entry name" value="SECRETORY 16, ISOFORM I"/>
    <property type="match status" value="1"/>
</dbReference>
<dbReference type="PANTHER" id="PTHR13402">
    <property type="entry name" value="RGPR-RELATED"/>
    <property type="match status" value="1"/>
</dbReference>
<evidence type="ECO:0000256" key="1">
    <source>
        <dbReference type="SAM" id="MobiDB-lite"/>
    </source>
</evidence>
<dbReference type="GO" id="GO:0012507">
    <property type="term" value="C:ER to Golgi transport vesicle membrane"/>
    <property type="evidence" value="ECO:0007669"/>
    <property type="project" value="TreeGrafter"/>
</dbReference>
<keyword evidence="4" id="KW-1185">Reference proteome</keyword>
<feature type="region of interest" description="Disordered" evidence="1">
    <location>
        <begin position="43"/>
        <end position="105"/>
    </location>
</feature>
<organism evidence="3 4">
    <name type="scientific">Elysia marginata</name>
    <dbReference type="NCBI Taxonomy" id="1093978"/>
    <lineage>
        <taxon>Eukaryota</taxon>
        <taxon>Metazoa</taxon>
        <taxon>Spiralia</taxon>
        <taxon>Lophotrochozoa</taxon>
        <taxon>Mollusca</taxon>
        <taxon>Gastropoda</taxon>
        <taxon>Heterobranchia</taxon>
        <taxon>Euthyneura</taxon>
        <taxon>Panpulmonata</taxon>
        <taxon>Sacoglossa</taxon>
        <taxon>Placobranchoidea</taxon>
        <taxon>Plakobranchidae</taxon>
        <taxon>Elysia</taxon>
    </lineage>
</organism>
<dbReference type="GO" id="GO:0070973">
    <property type="term" value="P:protein localization to endoplasmic reticulum exit site"/>
    <property type="evidence" value="ECO:0007669"/>
    <property type="project" value="TreeGrafter"/>
</dbReference>
<name>A0AAV4ERQ1_9GAST</name>
<evidence type="ECO:0000256" key="2">
    <source>
        <dbReference type="SAM" id="SignalP"/>
    </source>
</evidence>
<sequence length="216" mass="24624">MLICHSISLILEFFARFVCLFASHTHHQLQLVTRQAEQYLQQRQQQQQQQQQHDQYQRPSSQAADRSSNHSRHSQGGSRGNTPGVGAPSPGPDYYGRQGSRPASRADYNRDYYYKGYDYSGYYYDGYGYDPYAYGYGYPGYEDPYNQGYEQGRLTPPKYSYPHTRACFGPGGQLIKVLPNRPADGQPALVEVQDVQTLLQACPEAEELRRFPGPLT</sequence>
<feature type="compositionally biased region" description="Low complexity" evidence="1">
    <location>
        <begin position="43"/>
        <end position="54"/>
    </location>
</feature>
<dbReference type="EMBL" id="BMAT01000300">
    <property type="protein sequence ID" value="GFR63658.1"/>
    <property type="molecule type" value="Genomic_DNA"/>
</dbReference>
<dbReference type="AlphaFoldDB" id="A0AAV4ERQ1"/>